<dbReference type="SUPFAM" id="SSF90123">
    <property type="entry name" value="ABC transporter transmembrane region"/>
    <property type="match status" value="2"/>
</dbReference>
<feature type="transmembrane region" description="Helical" evidence="12">
    <location>
        <begin position="282"/>
        <end position="302"/>
    </location>
</feature>
<accession>A0A7I8J7I8</accession>
<dbReference type="Proteomes" id="UP001189122">
    <property type="component" value="Unassembled WGS sequence"/>
</dbReference>
<reference evidence="15 16" key="1">
    <citation type="submission" date="2019-12" db="EMBL/GenBank/DDBJ databases">
        <authorList>
            <person name="Scholz U."/>
            <person name="Mascher M."/>
            <person name="Fiebig A."/>
        </authorList>
    </citation>
    <scope>NUCLEOTIDE SEQUENCE</scope>
</reference>
<evidence type="ECO:0000256" key="11">
    <source>
        <dbReference type="SAM" id="MobiDB-lite"/>
    </source>
</evidence>
<feature type="region of interest" description="Disordered" evidence="11">
    <location>
        <begin position="574"/>
        <end position="605"/>
    </location>
</feature>
<dbReference type="GO" id="GO:0016887">
    <property type="term" value="F:ATP hydrolysis activity"/>
    <property type="evidence" value="ECO:0007669"/>
    <property type="project" value="InterPro"/>
</dbReference>
<sequence length="1202" mass="131078">MLGAHDHFIVYIYSIAFSILTSHLCLGIWRYGFPGEGQRKRGTAEISLSALFRFADRVDFSLMLLGTLGAIGDGCSTNCLLLFASSVMDSLGFGEAQGNQNNFMHEVDKYCLYFLYLALIILVVAFMEGYCWCRTSERQVLRLRYKYVQAVLRQEVGFLEAQEAATSEIVNSISQDTTLIQEVLGEKVPVFVMHCSVFFSGLVFSAYFSWRLCVVASPLVLLLIIPGLLYGKYLAVSSIKTIYSFTAEERIVGRYAGILDRTVKLGLKEGIAKGLAVGSTRLSFAIWAFLAWYGSMLVVSHGERGGRIYAAGLSFVQGGCISLGLAIPELKHFADASVAASRILERIHRVPRIDAEEGTGLQPEAISGEIEFERVQFAYLPRGKTVALVGSSGSGKSTVVALLQRFYDVSRELRLKWIRTKMGLVSQDHALFPNATMDEITAAAMAANAHSFISQLPRGYETKVGDRGALLSTGQKQRIAIARAIIRNPVILLLDEATSALDSVSEKLVQNALEQASMGRTTLVVAHKLSTVRNADLIAVVDGGKIVEMGSHENLLSMKSGLYNRLVKIQGQCRSDDQESGYESDFPSSTTRSSGDRHSPPKSNLASLASGMSDEIISTGSLPPPSFSRLLAMNAPEWKHGLVGSLSAVVFGAVHPIYAFSIGGMIAAFYLHDTREMHAVIGRYSLMFAALSAVSTVVTLAQHYSFAYMGENLTRRIRIKMLENILSFEAAWFDEEQNSSGALCGRLSNEAAMVKPLVAERISLLLQTASGVAIAMTMGLLVAWKLAIVMIAVQPMMILCHYAKVVVLTKASLDFIKEQNRSTQIANEAVHNHRIITSFGCSSRVLQLFEDSQEELRKASWRKSLVAGITMGLSPFLAFTSWALDFWYGGKLVQAGEMSAGDVFKTFFIMVSTGKAIAEAGSMTSDLAKGATAVASVFRVLDRQTLSPSSGDVRRRLERIQGKIEMNKVDFAYPTRPQCPVLRDFSLQVNTGTSMGLVGSSGCGKSTVIGLIQRFYDVGRGVVKIDGVDIRQLDLRWLRGSMALVGQEPAIFSGTIRDNIIFGKPGAGEDEIVNAARSANAHEFISSLERGYDTNCGERGVQLSGGQKQRIAIARAVLRDPTILLLDEATSALDLQSEQAVQEALDRVMVGRTTVVVAHRLNTVHKLDAIALLVDGRVAEQGTYSHLMKKRGAFFDLAALQS</sequence>
<dbReference type="PROSITE" id="PS00211">
    <property type="entry name" value="ABC_TRANSPORTER_1"/>
    <property type="match status" value="1"/>
</dbReference>
<feature type="transmembrane region" description="Helical" evidence="12">
    <location>
        <begin position="684"/>
        <end position="708"/>
    </location>
</feature>
<dbReference type="FunFam" id="3.40.50.300:FF:000604">
    <property type="entry name" value="ABC transporter B family member 28"/>
    <property type="match status" value="1"/>
</dbReference>
<dbReference type="Gene3D" id="1.20.1560.10">
    <property type="entry name" value="ABC transporter type 1, transmembrane domain"/>
    <property type="match status" value="1"/>
</dbReference>
<feature type="transmembrane region" description="Helical" evidence="12">
    <location>
        <begin position="113"/>
        <end position="133"/>
    </location>
</feature>
<name>A0A7I8J7I8_SPIIN</name>
<dbReference type="PROSITE" id="PS50929">
    <property type="entry name" value="ABC_TM1F"/>
    <property type="match status" value="2"/>
</dbReference>
<feature type="transmembrane region" description="Helical" evidence="12">
    <location>
        <begin position="865"/>
        <end position="888"/>
    </location>
</feature>
<dbReference type="EMBL" id="LR743596">
    <property type="protein sequence ID" value="CAA2626751.1"/>
    <property type="molecule type" value="Genomic_DNA"/>
</dbReference>
<evidence type="ECO:0000256" key="8">
    <source>
        <dbReference type="ARBA" id="ARBA00022989"/>
    </source>
</evidence>
<dbReference type="InterPro" id="IPR017871">
    <property type="entry name" value="ABC_transporter-like_CS"/>
</dbReference>
<dbReference type="Pfam" id="PF00005">
    <property type="entry name" value="ABC_tran"/>
    <property type="match status" value="2"/>
</dbReference>
<evidence type="ECO:0000256" key="6">
    <source>
        <dbReference type="ARBA" id="ARBA00022741"/>
    </source>
</evidence>
<keyword evidence="3" id="KW-0813">Transport</keyword>
<evidence type="ECO:0000313" key="15">
    <source>
        <dbReference type="EMBL" id="CAA2626751.1"/>
    </source>
</evidence>
<evidence type="ECO:0000256" key="12">
    <source>
        <dbReference type="SAM" id="Phobius"/>
    </source>
</evidence>
<dbReference type="PROSITE" id="PS50893">
    <property type="entry name" value="ABC_TRANSPORTER_2"/>
    <property type="match status" value="2"/>
</dbReference>
<feature type="domain" description="ABC transmembrane type-1" evidence="14">
    <location>
        <begin position="642"/>
        <end position="929"/>
    </location>
</feature>
<feature type="domain" description="ABC transporter" evidence="13">
    <location>
        <begin position="345"/>
        <end position="568"/>
    </location>
</feature>
<comment type="subcellular location">
    <subcellularLocation>
        <location evidence="1">Membrane</location>
        <topology evidence="1">Multi-pass membrane protein</topology>
    </subcellularLocation>
</comment>
<gene>
    <name evidence="15" type="ORF">SI7747_09012438</name>
</gene>
<evidence type="ECO:0000256" key="7">
    <source>
        <dbReference type="ARBA" id="ARBA00022840"/>
    </source>
</evidence>
<feature type="transmembrane region" description="Helical" evidence="12">
    <location>
        <begin position="12"/>
        <end position="31"/>
    </location>
</feature>
<dbReference type="InterPro" id="IPR003439">
    <property type="entry name" value="ABC_transporter-like_ATP-bd"/>
</dbReference>
<dbReference type="Gene3D" id="3.40.50.300">
    <property type="entry name" value="P-loop containing nucleotide triphosphate hydrolases"/>
    <property type="match status" value="2"/>
</dbReference>
<dbReference type="InterPro" id="IPR003593">
    <property type="entry name" value="AAA+_ATPase"/>
</dbReference>
<organism evidence="15">
    <name type="scientific">Spirodela intermedia</name>
    <name type="common">Intermediate duckweed</name>
    <dbReference type="NCBI Taxonomy" id="51605"/>
    <lineage>
        <taxon>Eukaryota</taxon>
        <taxon>Viridiplantae</taxon>
        <taxon>Streptophyta</taxon>
        <taxon>Embryophyta</taxon>
        <taxon>Tracheophyta</taxon>
        <taxon>Spermatophyta</taxon>
        <taxon>Magnoliopsida</taxon>
        <taxon>Liliopsida</taxon>
        <taxon>Araceae</taxon>
        <taxon>Lemnoideae</taxon>
        <taxon>Spirodela</taxon>
    </lineage>
</organism>
<dbReference type="GO" id="GO:0005524">
    <property type="term" value="F:ATP binding"/>
    <property type="evidence" value="ECO:0007669"/>
    <property type="project" value="UniProtKB-KW"/>
</dbReference>
<keyword evidence="5" id="KW-0677">Repeat</keyword>
<keyword evidence="9 12" id="KW-0472">Membrane</keyword>
<evidence type="ECO:0000256" key="3">
    <source>
        <dbReference type="ARBA" id="ARBA00022448"/>
    </source>
</evidence>
<dbReference type="CDD" id="cd03249">
    <property type="entry name" value="ABC_MTABC3_MDL1_MDL2"/>
    <property type="match status" value="1"/>
</dbReference>
<dbReference type="SMART" id="SM00382">
    <property type="entry name" value="AAA"/>
    <property type="match status" value="2"/>
</dbReference>
<evidence type="ECO:0000259" key="14">
    <source>
        <dbReference type="PROSITE" id="PS50929"/>
    </source>
</evidence>
<evidence type="ECO:0000259" key="13">
    <source>
        <dbReference type="PROSITE" id="PS50893"/>
    </source>
</evidence>
<dbReference type="PANTHER" id="PTHR45136">
    <property type="entry name" value="ABC TRANSPORTER DOMAIN-CONTAINING PROTEIN"/>
    <property type="match status" value="1"/>
</dbReference>
<feature type="domain" description="ABC transporter" evidence="13">
    <location>
        <begin position="964"/>
        <end position="1200"/>
    </location>
</feature>
<dbReference type="GO" id="GO:0140359">
    <property type="term" value="F:ABC-type transporter activity"/>
    <property type="evidence" value="ECO:0007669"/>
    <property type="project" value="InterPro"/>
</dbReference>
<evidence type="ECO:0000256" key="5">
    <source>
        <dbReference type="ARBA" id="ARBA00022737"/>
    </source>
</evidence>
<dbReference type="SUPFAM" id="SSF52540">
    <property type="entry name" value="P-loop containing nucleoside triphosphate hydrolases"/>
    <property type="match status" value="2"/>
</dbReference>
<evidence type="ECO:0000256" key="9">
    <source>
        <dbReference type="ARBA" id="ARBA00023136"/>
    </source>
</evidence>
<feature type="domain" description="ABC transmembrane type-1" evidence="14">
    <location>
        <begin position="64"/>
        <end position="317"/>
    </location>
</feature>
<dbReference type="InterPro" id="IPR027417">
    <property type="entry name" value="P-loop_NTPase"/>
</dbReference>
<dbReference type="FunFam" id="3.40.50.300:FF:001234">
    <property type="entry name" value="ABC multidrug transporter SitT"/>
    <property type="match status" value="1"/>
</dbReference>
<evidence type="ECO:0000256" key="2">
    <source>
        <dbReference type="ARBA" id="ARBA00007577"/>
    </source>
</evidence>
<keyword evidence="16" id="KW-1185">Reference proteome</keyword>
<evidence type="ECO:0000313" key="16">
    <source>
        <dbReference type="Proteomes" id="UP001189122"/>
    </source>
</evidence>
<feature type="transmembrane region" description="Helical" evidence="12">
    <location>
        <begin position="214"/>
        <end position="235"/>
    </location>
</feature>
<feature type="transmembrane region" description="Helical" evidence="12">
    <location>
        <begin position="62"/>
        <end position="84"/>
    </location>
</feature>
<dbReference type="InterPro" id="IPR011527">
    <property type="entry name" value="ABC1_TM_dom"/>
</dbReference>
<evidence type="ECO:0000256" key="1">
    <source>
        <dbReference type="ARBA" id="ARBA00004141"/>
    </source>
</evidence>
<protein>
    <submittedName>
        <fullName evidence="15">Uncharacterized protein</fullName>
    </submittedName>
</protein>
<keyword evidence="10" id="KW-0325">Glycoprotein</keyword>
<feature type="transmembrane region" description="Helical" evidence="12">
    <location>
        <begin position="188"/>
        <end position="208"/>
    </location>
</feature>
<dbReference type="Pfam" id="PF00664">
    <property type="entry name" value="ABC_membrane"/>
    <property type="match status" value="3"/>
</dbReference>
<keyword evidence="6" id="KW-0547">Nucleotide-binding</keyword>
<dbReference type="PANTHER" id="PTHR45136:SF2">
    <property type="entry name" value="ABC TRANSPORTER DOMAIN-CONTAINING PROTEIN"/>
    <property type="match status" value="1"/>
</dbReference>
<dbReference type="AlphaFoldDB" id="A0A7I8J7I8"/>
<dbReference type="EMBL" id="CACRZD030000009">
    <property type="protein sequence ID" value="CAA6666049.1"/>
    <property type="molecule type" value="Genomic_DNA"/>
</dbReference>
<feature type="transmembrane region" description="Helical" evidence="12">
    <location>
        <begin position="648"/>
        <end position="672"/>
    </location>
</feature>
<keyword evidence="4 12" id="KW-0812">Transmembrane</keyword>
<keyword evidence="8 12" id="KW-1133">Transmembrane helix</keyword>
<proteinExistence type="inferred from homology"/>
<evidence type="ECO:0000256" key="10">
    <source>
        <dbReference type="ARBA" id="ARBA00023180"/>
    </source>
</evidence>
<dbReference type="CDD" id="cd18578">
    <property type="entry name" value="ABC_6TM_Pgp_ABCB1_D2_like"/>
    <property type="match status" value="1"/>
</dbReference>
<keyword evidence="7" id="KW-0067">ATP-binding</keyword>
<dbReference type="GO" id="GO:0016020">
    <property type="term" value="C:membrane"/>
    <property type="evidence" value="ECO:0007669"/>
    <property type="project" value="UniProtKB-SubCell"/>
</dbReference>
<dbReference type="GO" id="GO:0005737">
    <property type="term" value="C:cytoplasm"/>
    <property type="evidence" value="ECO:0007669"/>
    <property type="project" value="UniProtKB-ARBA"/>
</dbReference>
<comment type="similarity">
    <text evidence="2">Belongs to the ABC transporter superfamily. ABCB family. Multidrug resistance exporter (TC 3.A.1.201) subfamily.</text>
</comment>
<evidence type="ECO:0000256" key="4">
    <source>
        <dbReference type="ARBA" id="ARBA00022692"/>
    </source>
</evidence>
<dbReference type="InterPro" id="IPR036640">
    <property type="entry name" value="ABC1_TM_sf"/>
</dbReference>
<dbReference type="CDD" id="cd18577">
    <property type="entry name" value="ABC_6TM_Pgp_ABCB1_D1_like"/>
    <property type="match status" value="1"/>
</dbReference>